<dbReference type="GeneID" id="15010353"/>
<dbReference type="RefSeq" id="YP_007673830.1">
    <property type="nucleotide sequence ID" value="NC_020845.1"/>
</dbReference>
<gene>
    <name evidence="1" type="ORF">CPMG_00084</name>
</gene>
<evidence type="ECO:0000313" key="2">
    <source>
        <dbReference type="Proteomes" id="UP000012039"/>
    </source>
</evidence>
<name>M4QQ24_9CAUD</name>
<accession>M4QQ24</accession>
<sequence length="336" mass="35865">MAVKQNGVLAHFTPTVSKYTNQTLPANSNTVAPTGYNIYTCPNGTLMSGKVFVANNTGGALDIDIGIVEQSDVIQLDTPGNQPGAPNNYTNFLISNNTSNGYTSSIVIEVGNLGGTSTFAPGETLSWTNATYGGAQTATIHYWDSSNGELWLRNMSHALGLDLPGDTNFSSSGGGTFSVGSSYAGTSGTAGWSGYVRYFDALTGKIYLLNNEFRNNIDYSQIYDVNNEVTEQANNNLNRMNRFWRPVAATQTKYAAAGNSNPVTEFIDNNGVKLLVSSISQATTEQLIVNGMQVADNTVQEFSGIVLGQYQSLYVKCTGAVTFTLVGFEEIAEVAS</sequence>
<dbReference type="KEGG" id="vg:15010353"/>
<reference evidence="1 2" key="1">
    <citation type="submission" date="2010-11" db="EMBL/GenBank/DDBJ databases">
        <title>The Genome Sequence of Cyanophage MED4-213.</title>
        <authorList>
            <consortium name="The Broad Institute Genome Sequencing Platform"/>
            <person name="Henn M.R."/>
            <person name="Sullivan M.S."/>
            <person name="Osburne M.S."/>
            <person name="Levin J."/>
            <person name="Malboeuf C."/>
            <person name="Casali M."/>
            <person name="Russ C."/>
            <person name="Lennon N."/>
            <person name="Chapman S.B."/>
            <person name="Erlich R."/>
            <person name="Young S.K."/>
            <person name="Yandava C."/>
            <person name="Zeng Q."/>
            <person name="Alvarado L."/>
            <person name="Anderson S."/>
            <person name="Berlin A."/>
            <person name="Chen Z."/>
            <person name="Freedman E."/>
            <person name="Gellesch M."/>
            <person name="Goldberg J."/>
            <person name="Green L."/>
            <person name="Griggs A."/>
            <person name="Gujja S."/>
            <person name="Heilman E.R."/>
            <person name="Heiman D."/>
            <person name="Hollinger A."/>
            <person name="Howarth C."/>
            <person name="Larson L."/>
            <person name="Mehta T."/>
            <person name="Pearson M."/>
            <person name="Roberts A."/>
            <person name="Ryan E."/>
            <person name="Saif S."/>
            <person name="Shea T."/>
            <person name="Shenoy N."/>
            <person name="Sisk P."/>
            <person name="Stolte C."/>
            <person name="Sykes S."/>
            <person name="White J."/>
            <person name="Yu Q."/>
            <person name="Coleman M.L."/>
            <person name="Huang K.H."/>
            <person name="Weigele P.R."/>
            <person name="DeFrancesco A.S."/>
            <person name="Kern S.E."/>
            <person name="Thompson L.R."/>
            <person name="Fu R."/>
            <person name="Hombeck B."/>
            <person name="Chisholm S.W."/>
            <person name="Haas B."/>
            <person name="Nusbaum C."/>
            <person name="Birren B."/>
        </authorList>
    </citation>
    <scope>NUCLEOTIDE SEQUENCE [LARGE SCALE GENOMIC DNA]</scope>
    <source>
        <strain evidence="1">MED4-213</strain>
    </source>
</reference>
<evidence type="ECO:0000313" key="1">
    <source>
        <dbReference type="EMBL" id="AGH26185.1"/>
    </source>
</evidence>
<protein>
    <submittedName>
        <fullName evidence="1">Uncharacterized protein</fullName>
    </submittedName>
</protein>
<dbReference type="Proteomes" id="UP000012039">
    <property type="component" value="Segment"/>
</dbReference>
<dbReference type="EMBL" id="HQ634174">
    <property type="protein sequence ID" value="AGH26185.1"/>
    <property type="molecule type" value="Genomic_DNA"/>
</dbReference>
<keyword evidence="2" id="KW-1185">Reference proteome</keyword>
<proteinExistence type="predicted"/>
<organism evidence="1 2">
    <name type="scientific">Prochlorococcus phage MED4-213</name>
    <dbReference type="NCBI Taxonomy" id="889956"/>
    <lineage>
        <taxon>Viruses</taxon>
        <taxon>Duplodnaviria</taxon>
        <taxon>Heunggongvirae</taxon>
        <taxon>Uroviricota</taxon>
        <taxon>Caudoviricetes</taxon>
        <taxon>Eurybiavirus</taxon>
        <taxon>Eurybiavirus MED4213</taxon>
    </lineage>
</organism>